<comment type="similarity">
    <text evidence="1">Belongs to the MLP family.</text>
</comment>
<sequence>MAQIQKLGVEAEVKCSADKFYGTFKHNITQLPKFFPQVYKSIELIQGDGASVGSVRLWKYEIEGTCIMAKDRTTMVDDKQRAITWSIIDGELLNHYNSFELKLVSVTPKGDDGCLVKWSLEFEKANEDAPTPTAYMPVLEKVTKELAFHL</sequence>
<gene>
    <name evidence="3" type="ORF">BVC80_9071g34</name>
</gene>
<dbReference type="Proteomes" id="UP000195402">
    <property type="component" value="Unassembled WGS sequence"/>
</dbReference>
<dbReference type="InterPro" id="IPR000916">
    <property type="entry name" value="Bet_v_I/MLP"/>
</dbReference>
<dbReference type="PANTHER" id="PTHR31338:SF16">
    <property type="entry name" value="POLYKETIDE CYCLASE_DEHYDRASE AND LIPID TRANSPORT SUPERFAMILY PROTEIN"/>
    <property type="match status" value="1"/>
</dbReference>
<dbReference type="SUPFAM" id="SSF55961">
    <property type="entry name" value="Bet v1-like"/>
    <property type="match status" value="1"/>
</dbReference>
<dbReference type="InterPro" id="IPR052006">
    <property type="entry name" value="MLP-like"/>
</dbReference>
<dbReference type="OMA" id="TESIWAK"/>
<dbReference type="OrthoDB" id="1858121at2759"/>
<dbReference type="PANTHER" id="PTHR31338">
    <property type="entry name" value="POLYKETIDE CYCLASE/DEHYDRASE AND LIPID TRANSPORT SUPERFAMILY PROTEIN"/>
    <property type="match status" value="1"/>
</dbReference>
<name>A0A200PU44_MACCD</name>
<dbReference type="AlphaFoldDB" id="A0A200PU44"/>
<protein>
    <submittedName>
        <fullName evidence="3">Bet v I domain</fullName>
    </submittedName>
</protein>
<dbReference type="SMART" id="SM01037">
    <property type="entry name" value="Bet_v_1"/>
    <property type="match status" value="1"/>
</dbReference>
<evidence type="ECO:0000256" key="1">
    <source>
        <dbReference type="ARBA" id="ARBA00038242"/>
    </source>
</evidence>
<dbReference type="EMBL" id="MVGT01004039">
    <property type="protein sequence ID" value="OVA01712.1"/>
    <property type="molecule type" value="Genomic_DNA"/>
</dbReference>
<dbReference type="CDD" id="cd07816">
    <property type="entry name" value="Bet_v1-like"/>
    <property type="match status" value="1"/>
</dbReference>
<dbReference type="InParanoid" id="A0A200PU44"/>
<keyword evidence="4" id="KW-1185">Reference proteome</keyword>
<reference evidence="3 4" key="1">
    <citation type="journal article" date="2017" name="Mol. Plant">
        <title>The Genome of Medicinal Plant Macleaya cordata Provides New Insights into Benzylisoquinoline Alkaloids Metabolism.</title>
        <authorList>
            <person name="Liu X."/>
            <person name="Liu Y."/>
            <person name="Huang P."/>
            <person name="Ma Y."/>
            <person name="Qing Z."/>
            <person name="Tang Q."/>
            <person name="Cao H."/>
            <person name="Cheng P."/>
            <person name="Zheng Y."/>
            <person name="Yuan Z."/>
            <person name="Zhou Y."/>
            <person name="Liu J."/>
            <person name="Tang Z."/>
            <person name="Zhuo Y."/>
            <person name="Zhang Y."/>
            <person name="Yu L."/>
            <person name="Huang J."/>
            <person name="Yang P."/>
            <person name="Peng Q."/>
            <person name="Zhang J."/>
            <person name="Jiang W."/>
            <person name="Zhang Z."/>
            <person name="Lin K."/>
            <person name="Ro D.K."/>
            <person name="Chen X."/>
            <person name="Xiong X."/>
            <person name="Shang Y."/>
            <person name="Huang S."/>
            <person name="Zeng J."/>
        </authorList>
    </citation>
    <scope>NUCLEOTIDE SEQUENCE [LARGE SCALE GENOMIC DNA]</scope>
    <source>
        <strain evidence="4">cv. BLH2017</strain>
        <tissue evidence="3">Root</tissue>
    </source>
</reference>
<dbReference type="InterPro" id="IPR023393">
    <property type="entry name" value="START-like_dom_sf"/>
</dbReference>
<accession>A0A200PU44</accession>
<comment type="caution">
    <text evidence="3">The sequence shown here is derived from an EMBL/GenBank/DDBJ whole genome shotgun (WGS) entry which is preliminary data.</text>
</comment>
<organism evidence="3 4">
    <name type="scientific">Macleaya cordata</name>
    <name type="common">Five-seeded plume-poppy</name>
    <name type="synonym">Bocconia cordata</name>
    <dbReference type="NCBI Taxonomy" id="56857"/>
    <lineage>
        <taxon>Eukaryota</taxon>
        <taxon>Viridiplantae</taxon>
        <taxon>Streptophyta</taxon>
        <taxon>Embryophyta</taxon>
        <taxon>Tracheophyta</taxon>
        <taxon>Spermatophyta</taxon>
        <taxon>Magnoliopsida</taxon>
        <taxon>Ranunculales</taxon>
        <taxon>Papaveraceae</taxon>
        <taxon>Papaveroideae</taxon>
        <taxon>Macleaya</taxon>
    </lineage>
</organism>
<dbReference type="Gene3D" id="3.30.530.20">
    <property type="match status" value="1"/>
</dbReference>
<evidence type="ECO:0000259" key="2">
    <source>
        <dbReference type="SMART" id="SM01037"/>
    </source>
</evidence>
<evidence type="ECO:0000313" key="3">
    <source>
        <dbReference type="EMBL" id="OVA01712.1"/>
    </source>
</evidence>
<dbReference type="GO" id="GO:0006952">
    <property type="term" value="P:defense response"/>
    <property type="evidence" value="ECO:0007669"/>
    <property type="project" value="InterPro"/>
</dbReference>
<feature type="domain" description="Bet v I/Major latex protein" evidence="2">
    <location>
        <begin position="2"/>
        <end position="150"/>
    </location>
</feature>
<proteinExistence type="inferred from homology"/>
<dbReference type="Pfam" id="PF00407">
    <property type="entry name" value="Bet_v_1"/>
    <property type="match status" value="1"/>
</dbReference>
<evidence type="ECO:0000313" key="4">
    <source>
        <dbReference type="Proteomes" id="UP000195402"/>
    </source>
</evidence>
<dbReference type="STRING" id="56857.A0A200PU44"/>